<evidence type="ECO:0000259" key="1">
    <source>
        <dbReference type="Pfam" id="PF12697"/>
    </source>
</evidence>
<dbReference type="InterPro" id="IPR050228">
    <property type="entry name" value="Carboxylesterase_BioH"/>
</dbReference>
<dbReference type="InterPro" id="IPR029058">
    <property type="entry name" value="AB_hydrolase_fold"/>
</dbReference>
<dbReference type="PANTHER" id="PTHR43194">
    <property type="entry name" value="HYDROLASE ALPHA/BETA FOLD FAMILY"/>
    <property type="match status" value="1"/>
</dbReference>
<dbReference type="Pfam" id="PF12697">
    <property type="entry name" value="Abhydrolase_6"/>
    <property type="match status" value="1"/>
</dbReference>
<reference evidence="2 3" key="1">
    <citation type="submission" date="2016-09" db="EMBL/GenBank/DDBJ databases">
        <title>Pseudonocardia autotrophica DSM535, a candidate organism with high potential of specific P450 cytochromes.</title>
        <authorList>
            <person name="Grumaz C."/>
            <person name="Vainshtein Y."/>
            <person name="Kirstahler P."/>
            <person name="Sohn K."/>
        </authorList>
    </citation>
    <scope>NUCLEOTIDE SEQUENCE [LARGE SCALE GENOMIC DNA]</scope>
    <source>
        <strain evidence="2 3">DSM 535</strain>
    </source>
</reference>
<dbReference type="OrthoDB" id="9804723at2"/>
<dbReference type="AlphaFoldDB" id="A0A1Y2MKG7"/>
<keyword evidence="2" id="KW-0012">Acyltransferase</keyword>
<name>A0A1Y2MKG7_PSEAH</name>
<dbReference type="PRINTS" id="PR00111">
    <property type="entry name" value="ABHYDROLASE"/>
</dbReference>
<dbReference type="PANTHER" id="PTHR43194:SF2">
    <property type="entry name" value="PEROXISOMAL MEMBRANE PROTEIN LPX1"/>
    <property type="match status" value="1"/>
</dbReference>
<dbReference type="EMBL" id="MIGB01000047">
    <property type="protein sequence ID" value="OSY35755.1"/>
    <property type="molecule type" value="Genomic_DNA"/>
</dbReference>
<dbReference type="Gene3D" id="3.40.50.1820">
    <property type="entry name" value="alpha/beta hydrolase"/>
    <property type="match status" value="1"/>
</dbReference>
<organism evidence="2 3">
    <name type="scientific">Pseudonocardia autotrophica</name>
    <name type="common">Amycolata autotrophica</name>
    <name type="synonym">Nocardia autotrophica</name>
    <dbReference type="NCBI Taxonomy" id="2074"/>
    <lineage>
        <taxon>Bacteria</taxon>
        <taxon>Bacillati</taxon>
        <taxon>Actinomycetota</taxon>
        <taxon>Actinomycetes</taxon>
        <taxon>Pseudonocardiales</taxon>
        <taxon>Pseudonocardiaceae</taxon>
        <taxon>Pseudonocardia</taxon>
    </lineage>
</organism>
<gene>
    <name evidence="2" type="primary">acoC</name>
    <name evidence="2" type="ORF">BG845_05847</name>
</gene>
<evidence type="ECO:0000313" key="2">
    <source>
        <dbReference type="EMBL" id="OSY35755.1"/>
    </source>
</evidence>
<evidence type="ECO:0000313" key="3">
    <source>
        <dbReference type="Proteomes" id="UP000194360"/>
    </source>
</evidence>
<accession>A0A1Y2MKG7</accession>
<dbReference type="EC" id="2.3.1.12" evidence="2"/>
<dbReference type="GO" id="GO:0004742">
    <property type="term" value="F:dihydrolipoyllysine-residue acetyltransferase activity"/>
    <property type="evidence" value="ECO:0007669"/>
    <property type="project" value="UniProtKB-EC"/>
</dbReference>
<keyword evidence="3" id="KW-1185">Reference proteome</keyword>
<feature type="domain" description="AB hydrolase-1" evidence="1">
    <location>
        <begin position="18"/>
        <end position="249"/>
    </location>
</feature>
<sequence>MTGPRVHLERTGGSGPRVLLLHGAGATAAVWAPTLAEIARRRARWEVLTVDLPGHGRSDRLPDYHHAHYAAAVARAIPPGRRIDLVVGHSLGGLVALSLADGTHGIEVGAAAVLAVRVGWAEEELAARAGRAARAPRVFPAPEPARSRFALVSGISADADTALLDTGVLACDGGYQLAVDRRTAADPPADADELARVAARVTGPVRLACGGADPGVRPDEMSATLGHPVQVVPGAGHHLHVEHPAFVVDLIENALPA</sequence>
<dbReference type="SUPFAM" id="SSF53474">
    <property type="entry name" value="alpha/beta-Hydrolases"/>
    <property type="match status" value="1"/>
</dbReference>
<dbReference type="Proteomes" id="UP000194360">
    <property type="component" value="Unassembled WGS sequence"/>
</dbReference>
<dbReference type="InterPro" id="IPR000073">
    <property type="entry name" value="AB_hydrolase_1"/>
</dbReference>
<protein>
    <submittedName>
        <fullName evidence="2">Dihydrolipoyllysine-residue acetyltransferase component of acetoin cleaving system</fullName>
        <ecNumber evidence="2">2.3.1.12</ecNumber>
    </submittedName>
</protein>
<comment type="caution">
    <text evidence="2">The sequence shown here is derived from an EMBL/GenBank/DDBJ whole genome shotgun (WGS) entry which is preliminary data.</text>
</comment>
<dbReference type="RefSeq" id="WP_158092318.1">
    <property type="nucleotide sequence ID" value="NZ_AP018920.1"/>
</dbReference>
<dbReference type="STRING" id="2074.BG845_05847"/>
<proteinExistence type="predicted"/>
<keyword evidence="2" id="KW-0808">Transferase</keyword>